<sequence>MNELRKLLEDAKRQVGATATYDQTGAVRHIMERVPASVLARSIRELSLPPFMASQGIHQVRMPKGTEAGKQTTFSSVLLEASRVSQAGARIILVAEAGNAVQVPGGGIALQKRNAGYTLVEAANFAMVDDGDEAADSALPIYRDMIDLDTMPSYGFRVALSRSEQKAFEDGELEDNALVSIALGIARAADQVLLAAIAASTSAAFSLGAAAALGVEFAELRALVGTAGNGAAVGQDGILRAAGVLAELTPVTAETIVGTFSRAAVAVHEDIRLVAERTNKQGELILTCWLNAQALLPLPGAFWKVGA</sequence>
<organism evidence="1 2">
    <name type="scientific">Pseudomonas carassii</name>
    <dbReference type="NCBI Taxonomy" id="3115855"/>
    <lineage>
        <taxon>Bacteria</taxon>
        <taxon>Pseudomonadati</taxon>
        <taxon>Pseudomonadota</taxon>
        <taxon>Gammaproteobacteria</taxon>
        <taxon>Pseudomonadales</taxon>
        <taxon>Pseudomonadaceae</taxon>
        <taxon>Pseudomonas</taxon>
    </lineage>
</organism>
<name>A0ABU7H4H1_9PSED</name>
<dbReference type="EMBL" id="JAZDCT010000001">
    <property type="protein sequence ID" value="MEE1886220.1"/>
    <property type="molecule type" value="Genomic_DNA"/>
</dbReference>
<protein>
    <submittedName>
        <fullName evidence="1">Uncharacterized protein</fullName>
    </submittedName>
</protein>
<comment type="caution">
    <text evidence="1">The sequence shown here is derived from an EMBL/GenBank/DDBJ whole genome shotgun (WGS) entry which is preliminary data.</text>
</comment>
<accession>A0ABU7H4H1</accession>
<dbReference type="Proteomes" id="UP001354227">
    <property type="component" value="Unassembled WGS sequence"/>
</dbReference>
<gene>
    <name evidence="1" type="ORF">V0R62_00965</name>
</gene>
<evidence type="ECO:0000313" key="1">
    <source>
        <dbReference type="EMBL" id="MEE1886220.1"/>
    </source>
</evidence>
<keyword evidence="2" id="KW-1185">Reference proteome</keyword>
<dbReference type="RefSeq" id="WP_330102355.1">
    <property type="nucleotide sequence ID" value="NZ_JAZDCT010000001.1"/>
</dbReference>
<proteinExistence type="predicted"/>
<evidence type="ECO:0000313" key="2">
    <source>
        <dbReference type="Proteomes" id="UP001354227"/>
    </source>
</evidence>
<reference evidence="1" key="1">
    <citation type="submission" date="2024-01" db="EMBL/GenBank/DDBJ databases">
        <title>Unpublished Manusciprt.</title>
        <authorList>
            <person name="Duman M."/>
            <person name="Valdes E.G."/>
            <person name="Ajmi N."/>
            <person name="Altun S."/>
            <person name="Saticioglu I.B."/>
        </authorList>
    </citation>
    <scope>NUCLEOTIDE SEQUENCE</scope>
    <source>
        <strain evidence="1">137P</strain>
    </source>
</reference>